<evidence type="ECO:0000313" key="4">
    <source>
        <dbReference type="Proteomes" id="UP000199620"/>
    </source>
</evidence>
<name>A0A5B2UT55_9PSED</name>
<evidence type="ECO:0000256" key="1">
    <source>
        <dbReference type="SAM" id="SignalP"/>
    </source>
</evidence>
<gene>
    <name evidence="2" type="ORF">F1720_11995</name>
    <name evidence="3" type="ORF">SAMN04490181_3406</name>
</gene>
<dbReference type="Proteomes" id="UP000199620">
    <property type="component" value="Chromosome I"/>
</dbReference>
<dbReference type="AlphaFoldDB" id="A0A5B2UT55"/>
<keyword evidence="4" id="KW-1185">Reference proteome</keyword>
<reference evidence="3 4" key="1">
    <citation type="submission" date="2016-10" db="EMBL/GenBank/DDBJ databases">
        <authorList>
            <person name="Varghese N."/>
            <person name="Submissions S."/>
        </authorList>
    </citation>
    <scope>NUCLEOTIDE SEQUENCE [LARGE SCALE GENOMIC DNA]</scope>
    <source>
        <strain evidence="3 4">BS2771</strain>
    </source>
</reference>
<evidence type="ECO:0000313" key="5">
    <source>
        <dbReference type="Proteomes" id="UP000325296"/>
    </source>
</evidence>
<dbReference type="EMBL" id="LT629800">
    <property type="protein sequence ID" value="SDV03630.1"/>
    <property type="molecule type" value="Genomic_DNA"/>
</dbReference>
<evidence type="ECO:0000313" key="3">
    <source>
        <dbReference type="EMBL" id="SDV03630.1"/>
    </source>
</evidence>
<sequence>MKHAVLWIGLCLMSLTAHAGPLINVGVVYDYLEGDRSSYLKRVFNGGTSTAFIKVNVLEILYNADGTTREVPVASMTDGKGNTTSRDGLMASPARMIVPANGRQGTRLLYMGARDTERYFRLRFIPVVPEKDDNFGISDEERAEYKDHLAAGINVMAGYGTVFFVRPKHTRFDTQINETSSEYQLRNAGNSVVVLDEFYDCSATSAADCVPTTKHHILPGRQLTFEKKPDRRYSFVLVEGQVKKPMKVGNNNG</sequence>
<reference evidence="2 5" key="2">
    <citation type="submission" date="2019-09" db="EMBL/GenBank/DDBJ databases">
        <title>Draft genome sequence of Pseudomonas brenneri CCUG 51514(T).</title>
        <authorList>
            <person name="Tunovic T."/>
            <person name="Pineiro-Iglesias B."/>
            <person name="Unosson C."/>
            <person name="Inganas E."/>
            <person name="Ohlen M."/>
            <person name="Cardew S."/>
            <person name="Jensie-Markopoulos S."/>
            <person name="Salva-Serra F."/>
            <person name="Jaen-Luchoro D."/>
            <person name="Svensson-Stadler L."/>
            <person name="Chun J."/>
            <person name="Moore E."/>
        </authorList>
    </citation>
    <scope>NUCLEOTIDE SEQUENCE [LARGE SCALE GENOMIC DNA]</scope>
    <source>
        <strain evidence="2 5">CCUG 51514</strain>
    </source>
</reference>
<accession>A0A5B2UT55</accession>
<dbReference type="RefSeq" id="WP_032859939.1">
    <property type="nucleotide sequence ID" value="NZ_BMNU01000002.1"/>
</dbReference>
<organism evidence="2 5">
    <name type="scientific">Pseudomonas brenneri</name>
    <dbReference type="NCBI Taxonomy" id="129817"/>
    <lineage>
        <taxon>Bacteria</taxon>
        <taxon>Pseudomonadati</taxon>
        <taxon>Pseudomonadota</taxon>
        <taxon>Gammaproteobacteria</taxon>
        <taxon>Pseudomonadales</taxon>
        <taxon>Pseudomonadaceae</taxon>
        <taxon>Pseudomonas</taxon>
    </lineage>
</organism>
<dbReference type="SUPFAM" id="SSF49354">
    <property type="entry name" value="PapD-like"/>
    <property type="match status" value="1"/>
</dbReference>
<dbReference type="InterPro" id="IPR013783">
    <property type="entry name" value="Ig-like_fold"/>
</dbReference>
<feature type="signal peptide" evidence="1">
    <location>
        <begin position="1"/>
        <end position="19"/>
    </location>
</feature>
<feature type="chain" id="PRO_5022864070" evidence="1">
    <location>
        <begin position="20"/>
        <end position="253"/>
    </location>
</feature>
<dbReference type="OrthoDB" id="7630309at2"/>
<evidence type="ECO:0000313" key="2">
    <source>
        <dbReference type="EMBL" id="KAA2229976.1"/>
    </source>
</evidence>
<dbReference type="EMBL" id="VUOL01000006">
    <property type="protein sequence ID" value="KAA2229976.1"/>
    <property type="molecule type" value="Genomic_DNA"/>
</dbReference>
<dbReference type="Proteomes" id="UP000325296">
    <property type="component" value="Unassembled WGS sequence"/>
</dbReference>
<dbReference type="InterPro" id="IPR008962">
    <property type="entry name" value="PapD-like_sf"/>
</dbReference>
<dbReference type="Gene3D" id="2.60.40.10">
    <property type="entry name" value="Immunoglobulins"/>
    <property type="match status" value="1"/>
</dbReference>
<proteinExistence type="predicted"/>
<keyword evidence="1" id="KW-0732">Signal</keyword>
<protein>
    <submittedName>
        <fullName evidence="2">Molecular chaperone</fullName>
    </submittedName>
</protein>